<dbReference type="Gene3D" id="2.30.30.760">
    <property type="match status" value="1"/>
</dbReference>
<dbReference type="EMBL" id="JALD01000028">
    <property type="protein sequence ID" value="EUD12210.1"/>
    <property type="molecule type" value="Genomic_DNA"/>
</dbReference>
<keyword evidence="9" id="KW-0969">Cilium</keyword>
<dbReference type="SMART" id="SM00858">
    <property type="entry name" value="SAF"/>
    <property type="match status" value="1"/>
</dbReference>
<dbReference type="CDD" id="cd11614">
    <property type="entry name" value="SAF_CpaB_FlgA_like"/>
    <property type="match status" value="1"/>
</dbReference>
<keyword evidence="5 7" id="KW-0574">Periplasm</keyword>
<dbReference type="PANTHER" id="PTHR36307:SF1">
    <property type="entry name" value="FLAGELLA BASAL BODY P-RING FORMATION PROTEIN FLGA"/>
    <property type="match status" value="1"/>
</dbReference>
<feature type="signal peptide" evidence="7">
    <location>
        <begin position="1"/>
        <end position="26"/>
    </location>
</feature>
<dbReference type="InterPro" id="IPR013974">
    <property type="entry name" value="SAF"/>
</dbReference>
<name>A0AAV3M917_9GAMM</name>
<dbReference type="Proteomes" id="UP000022311">
    <property type="component" value="Unassembled WGS sequence"/>
</dbReference>
<feature type="chain" id="PRO_5043088087" description="Flagella basal body P-ring formation protein FlgA" evidence="7">
    <location>
        <begin position="27"/>
        <end position="223"/>
    </location>
</feature>
<accession>A0AAV3M917</accession>
<dbReference type="RefSeq" id="WP_036960568.1">
    <property type="nucleotide sequence ID" value="NZ_JALD01000028.1"/>
</dbReference>
<comment type="caution">
    <text evidence="9">The sequence shown here is derived from an EMBL/GenBank/DDBJ whole genome shotgun (WGS) entry which is preliminary data.</text>
</comment>
<evidence type="ECO:0000259" key="8">
    <source>
        <dbReference type="SMART" id="SM00858"/>
    </source>
</evidence>
<dbReference type="NCBIfam" id="TIGR03170">
    <property type="entry name" value="flgA_cterm"/>
    <property type="match status" value="1"/>
</dbReference>
<organism evidence="9 10">
    <name type="scientific">Providencia alcalifaciens 205/92</name>
    <dbReference type="NCBI Taxonomy" id="1256988"/>
    <lineage>
        <taxon>Bacteria</taxon>
        <taxon>Pseudomonadati</taxon>
        <taxon>Pseudomonadota</taxon>
        <taxon>Gammaproteobacteria</taxon>
        <taxon>Enterobacterales</taxon>
        <taxon>Morganellaceae</taxon>
        <taxon>Providencia</taxon>
    </lineage>
</organism>
<dbReference type="Pfam" id="PF17656">
    <property type="entry name" value="ChapFlgA_N"/>
    <property type="match status" value="1"/>
</dbReference>
<dbReference type="InterPro" id="IPR017585">
    <property type="entry name" value="SAF_FlgA"/>
</dbReference>
<evidence type="ECO:0000256" key="1">
    <source>
        <dbReference type="ARBA" id="ARBA00004418"/>
    </source>
</evidence>
<dbReference type="GO" id="GO:0042597">
    <property type="term" value="C:periplasmic space"/>
    <property type="evidence" value="ECO:0007669"/>
    <property type="project" value="UniProtKB-SubCell"/>
</dbReference>
<dbReference type="Pfam" id="PF13144">
    <property type="entry name" value="ChapFlgA"/>
    <property type="match status" value="1"/>
</dbReference>
<comment type="similarity">
    <text evidence="2 7">Belongs to the FlgA family.</text>
</comment>
<dbReference type="InterPro" id="IPR039246">
    <property type="entry name" value="Flagellar_FlgA"/>
</dbReference>
<evidence type="ECO:0000256" key="6">
    <source>
        <dbReference type="ARBA" id="ARBA00025643"/>
    </source>
</evidence>
<keyword evidence="9" id="KW-0966">Cell projection</keyword>
<evidence type="ECO:0000256" key="2">
    <source>
        <dbReference type="ARBA" id="ARBA00010474"/>
    </source>
</evidence>
<keyword evidence="9" id="KW-0282">Flagellum</keyword>
<evidence type="ECO:0000256" key="3">
    <source>
        <dbReference type="ARBA" id="ARBA00014754"/>
    </source>
</evidence>
<dbReference type="InterPro" id="IPR041231">
    <property type="entry name" value="FlgA_N"/>
</dbReference>
<reference evidence="9 10" key="1">
    <citation type="submission" date="2014-01" db="EMBL/GenBank/DDBJ databases">
        <authorList>
            <person name="Durkin A.S."/>
            <person name="McCorrison J."/>
            <person name="Torralba M."/>
            <person name="Gillis M."/>
            <person name="Haft D.H."/>
            <person name="Methe B."/>
            <person name="Sutton G."/>
            <person name="Nelson K.E."/>
        </authorList>
    </citation>
    <scope>NUCLEOTIDE SEQUENCE [LARGE SCALE GENOMIC DNA]</scope>
    <source>
        <strain evidence="9 10">205/92</strain>
    </source>
</reference>
<evidence type="ECO:0000256" key="4">
    <source>
        <dbReference type="ARBA" id="ARBA00022729"/>
    </source>
</evidence>
<feature type="domain" description="SAF" evidence="8">
    <location>
        <begin position="98"/>
        <end position="160"/>
    </location>
</feature>
<dbReference type="Gene3D" id="3.90.1210.10">
    <property type="entry name" value="Antifreeze-like/N-acetylneuraminic acid synthase C-terminal domain"/>
    <property type="match status" value="1"/>
</dbReference>
<evidence type="ECO:0000313" key="10">
    <source>
        <dbReference type="Proteomes" id="UP000022311"/>
    </source>
</evidence>
<keyword evidence="7" id="KW-1005">Bacterial flagellum biogenesis</keyword>
<gene>
    <name evidence="9" type="primary">flgA</name>
    <name evidence="9" type="ORF">HMPREF1563_1414</name>
</gene>
<dbReference type="GO" id="GO:0044780">
    <property type="term" value="P:bacterial-type flagellum assembly"/>
    <property type="evidence" value="ECO:0007669"/>
    <property type="project" value="InterPro"/>
</dbReference>
<dbReference type="AlphaFoldDB" id="A0AAV3M917"/>
<comment type="function">
    <text evidence="6 7">Involved in the assembly process of the P-ring formation. It may associate with FlgF on the rod constituting a structure essential for the P-ring assembly or may act as a modulator protein for the P-ring assembly.</text>
</comment>
<evidence type="ECO:0000256" key="5">
    <source>
        <dbReference type="ARBA" id="ARBA00022764"/>
    </source>
</evidence>
<protein>
    <recommendedName>
        <fullName evidence="3 7">Flagella basal body P-ring formation protein FlgA</fullName>
    </recommendedName>
</protein>
<proteinExistence type="inferred from homology"/>
<sequence length="223" mass="24715">MRNTFFSIKYILIISILNLFSFSVQASLPQDIDQYFRKIHGKQNNVSIEIKTPIDKWPNCDKPQIGLPSGGRNMGNVSLPVQCGKKKQYLQLTVNVTGQYYVATRNIQRGETIEFVDIGTKKGLIHQLPSGASTDKMALRGTLALRNITAGQTFTNSMVRRPWAIKAGQTVYVFATGDNFSVKYEGRAINNAVIGENIRVRLINGQVVNGEAQENGSVHVALN</sequence>
<dbReference type="PANTHER" id="PTHR36307">
    <property type="entry name" value="FLAGELLA BASAL BODY P-RING FORMATION PROTEIN FLGA"/>
    <property type="match status" value="1"/>
</dbReference>
<keyword evidence="4 7" id="KW-0732">Signal</keyword>
<comment type="subcellular location">
    <subcellularLocation>
        <location evidence="1 7">Periplasm</location>
    </subcellularLocation>
</comment>
<evidence type="ECO:0000313" key="9">
    <source>
        <dbReference type="EMBL" id="EUD12210.1"/>
    </source>
</evidence>
<evidence type="ECO:0000256" key="7">
    <source>
        <dbReference type="RuleBase" id="RU362063"/>
    </source>
</evidence>